<organism evidence="1">
    <name type="scientific">Anguilla anguilla</name>
    <name type="common">European freshwater eel</name>
    <name type="synonym">Muraena anguilla</name>
    <dbReference type="NCBI Taxonomy" id="7936"/>
    <lineage>
        <taxon>Eukaryota</taxon>
        <taxon>Metazoa</taxon>
        <taxon>Chordata</taxon>
        <taxon>Craniata</taxon>
        <taxon>Vertebrata</taxon>
        <taxon>Euteleostomi</taxon>
        <taxon>Actinopterygii</taxon>
        <taxon>Neopterygii</taxon>
        <taxon>Teleostei</taxon>
        <taxon>Anguilliformes</taxon>
        <taxon>Anguillidae</taxon>
        <taxon>Anguilla</taxon>
    </lineage>
</organism>
<reference evidence="1" key="2">
    <citation type="journal article" date="2015" name="Fish Shellfish Immunol.">
        <title>Early steps in the European eel (Anguilla anguilla)-Vibrio vulnificus interaction in the gills: Role of the RtxA13 toxin.</title>
        <authorList>
            <person name="Callol A."/>
            <person name="Pajuelo D."/>
            <person name="Ebbesson L."/>
            <person name="Teles M."/>
            <person name="MacKenzie S."/>
            <person name="Amaro C."/>
        </authorList>
    </citation>
    <scope>NUCLEOTIDE SEQUENCE</scope>
</reference>
<sequence length="62" mass="7218">MSREYVQSSVFNDLNGECRKFSFTRLSPRAIEERCKSSLFLYKSLVLSSYCHSSLKYLLIVS</sequence>
<reference evidence="1" key="1">
    <citation type="submission" date="2014-11" db="EMBL/GenBank/DDBJ databases">
        <authorList>
            <person name="Amaro Gonzalez C."/>
        </authorList>
    </citation>
    <scope>NUCLEOTIDE SEQUENCE</scope>
</reference>
<protein>
    <submittedName>
        <fullName evidence="1">Uncharacterized protein</fullName>
    </submittedName>
</protein>
<evidence type="ECO:0000313" key="1">
    <source>
        <dbReference type="EMBL" id="JAH09491.1"/>
    </source>
</evidence>
<dbReference type="AlphaFoldDB" id="A0A0E9PXY8"/>
<dbReference type="EMBL" id="GBXM01099086">
    <property type="protein sequence ID" value="JAH09491.1"/>
    <property type="molecule type" value="Transcribed_RNA"/>
</dbReference>
<accession>A0A0E9PXY8</accession>
<name>A0A0E9PXY8_ANGAN</name>
<proteinExistence type="predicted"/>